<accession>A0A2H9A273</accession>
<dbReference type="Proteomes" id="UP000239554">
    <property type="component" value="Chromosome"/>
</dbReference>
<organism evidence="1 2">
    <name type="scientific">Escherichia coli</name>
    <dbReference type="NCBI Taxonomy" id="562"/>
    <lineage>
        <taxon>Bacteria</taxon>
        <taxon>Pseudomonadati</taxon>
        <taxon>Pseudomonadota</taxon>
        <taxon>Gammaproteobacteria</taxon>
        <taxon>Enterobacterales</taxon>
        <taxon>Enterobacteriaceae</taxon>
        <taxon>Escherichia</taxon>
    </lineage>
</organism>
<dbReference type="EMBL" id="CP026399">
    <property type="protein sequence ID" value="AUY02869.1"/>
    <property type="molecule type" value="Genomic_DNA"/>
</dbReference>
<proteinExistence type="predicted"/>
<reference evidence="1 2" key="1">
    <citation type="journal article" date="2018" name="MBio">
        <title>Genomic Analysis of Hospital Plumbing Reveals Diverse Reservoir of Bacterial Plasmids Conferring Carbapenem Resistance.</title>
        <authorList>
            <consortium name="NISC Comparative Sequencing Program"/>
            <person name="Weingarten R.A."/>
            <person name="Johnson R.C."/>
            <person name="Conlan S."/>
            <person name="Ramsburg A.M."/>
            <person name="Dekker J.P."/>
            <person name="Lau A.F."/>
            <person name="Khil P."/>
            <person name="Odom R.T."/>
            <person name="Deming C."/>
            <person name="Park M."/>
            <person name="Thomas P.J."/>
            <person name="Henderson D.K."/>
            <person name="Palmore T.N."/>
            <person name="Segre J.A."/>
            <person name="Frank K.M."/>
        </authorList>
    </citation>
    <scope>NUCLEOTIDE SEQUENCE [LARGE SCALE GENOMIC DNA]</scope>
    <source>
        <strain evidence="1 2">ECONIH4</strain>
    </source>
</reference>
<gene>
    <name evidence="1" type="ORF">C3F40_14430</name>
</gene>
<dbReference type="RefSeq" id="WP_001547729.1">
    <property type="nucleotide sequence ID" value="NZ_BFLM01000071.1"/>
</dbReference>
<dbReference type="AlphaFoldDB" id="A0A2H9A273"/>
<protein>
    <submittedName>
        <fullName evidence="1">Uncharacterized protein</fullName>
    </submittedName>
</protein>
<name>A0A2H9A273_ECOLX</name>
<evidence type="ECO:0000313" key="1">
    <source>
        <dbReference type="EMBL" id="AUY02869.1"/>
    </source>
</evidence>
<evidence type="ECO:0000313" key="2">
    <source>
        <dbReference type="Proteomes" id="UP000239554"/>
    </source>
</evidence>
<sequence>MKLGESQRTFNDVVTYQADANFAVKTVNIPNLAVEVQPGSVIKADGTAFTSGNDALLVLSHHRAGTDANIIVADRGVYIRPETVIAVMGATVGAAAIAALTTSGNIRVAQADAQ</sequence>